<dbReference type="InterPro" id="IPR000847">
    <property type="entry name" value="LysR_HTH_N"/>
</dbReference>
<comment type="caution">
    <text evidence="6">The sequence shown here is derived from an EMBL/GenBank/DDBJ whole genome shotgun (WGS) entry which is preliminary data.</text>
</comment>
<evidence type="ECO:0000313" key="7">
    <source>
        <dbReference type="Proteomes" id="UP000268051"/>
    </source>
</evidence>
<dbReference type="NCBIfam" id="NF047710">
    <property type="entry name" value="TransRegCitRGProt"/>
    <property type="match status" value="1"/>
</dbReference>
<dbReference type="GO" id="GO:0003700">
    <property type="term" value="F:DNA-binding transcription factor activity"/>
    <property type="evidence" value="ECO:0007669"/>
    <property type="project" value="InterPro"/>
</dbReference>
<protein>
    <submittedName>
        <fullName evidence="6">LysR family transcriptional regulator</fullName>
    </submittedName>
</protein>
<evidence type="ECO:0000313" key="6">
    <source>
        <dbReference type="EMBL" id="ROU18556.1"/>
    </source>
</evidence>
<dbReference type="PANTHER" id="PTHR30118:SF14">
    <property type="entry name" value="LYSR FAMILY TRANSCRIPTIONAL REGULATOR"/>
    <property type="match status" value="1"/>
</dbReference>
<organism evidence="6 7">
    <name type="scientific">Kluyvera ascorbata</name>
    <dbReference type="NCBI Taxonomy" id="51288"/>
    <lineage>
        <taxon>Bacteria</taxon>
        <taxon>Pseudomonadati</taxon>
        <taxon>Pseudomonadota</taxon>
        <taxon>Gammaproteobacteria</taxon>
        <taxon>Enterobacterales</taxon>
        <taxon>Enterobacteriaceae</taxon>
        <taxon>Kluyvera</taxon>
    </lineage>
</organism>
<dbReference type="Pfam" id="PF03466">
    <property type="entry name" value="LysR_substrate"/>
    <property type="match status" value="1"/>
</dbReference>
<dbReference type="AlphaFoldDB" id="A0A3N2SFP2"/>
<keyword evidence="3" id="KW-0238">DNA-binding</keyword>
<dbReference type="PANTHER" id="PTHR30118">
    <property type="entry name" value="HTH-TYPE TRANSCRIPTIONAL REGULATOR LEUO-RELATED"/>
    <property type="match status" value="1"/>
</dbReference>
<feature type="domain" description="HTH lysR-type" evidence="5">
    <location>
        <begin position="10"/>
        <end position="67"/>
    </location>
</feature>
<evidence type="ECO:0000256" key="3">
    <source>
        <dbReference type="ARBA" id="ARBA00023125"/>
    </source>
</evidence>
<accession>A0A3N2SFP2</accession>
<keyword evidence="2" id="KW-0805">Transcription regulation</keyword>
<dbReference type="InterPro" id="IPR005119">
    <property type="entry name" value="LysR_subst-bd"/>
</dbReference>
<dbReference type="InterPro" id="IPR036390">
    <property type="entry name" value="WH_DNA-bd_sf"/>
</dbReference>
<dbReference type="Gene3D" id="3.40.190.10">
    <property type="entry name" value="Periplasmic binding protein-like II"/>
    <property type="match status" value="2"/>
</dbReference>
<dbReference type="RefSeq" id="WP_123650099.1">
    <property type="nucleotide sequence ID" value="NZ_RHFN01000001.1"/>
</dbReference>
<evidence type="ECO:0000259" key="5">
    <source>
        <dbReference type="PROSITE" id="PS50931"/>
    </source>
</evidence>
<dbReference type="GO" id="GO:0003677">
    <property type="term" value="F:DNA binding"/>
    <property type="evidence" value="ECO:0007669"/>
    <property type="project" value="UniProtKB-KW"/>
</dbReference>
<dbReference type="EMBL" id="RHFN01000001">
    <property type="protein sequence ID" value="ROU18556.1"/>
    <property type="molecule type" value="Genomic_DNA"/>
</dbReference>
<dbReference type="Proteomes" id="UP000268051">
    <property type="component" value="Unassembled WGS sequence"/>
</dbReference>
<comment type="similarity">
    <text evidence="1">Belongs to the LysR transcriptional regulatory family.</text>
</comment>
<dbReference type="SUPFAM" id="SSF46785">
    <property type="entry name" value="Winged helix' DNA-binding domain"/>
    <property type="match status" value="1"/>
</dbReference>
<dbReference type="OrthoDB" id="6413555at2"/>
<name>A0A3N2SFP2_9ENTR</name>
<dbReference type="SUPFAM" id="SSF53850">
    <property type="entry name" value="Periplasmic binding protein-like II"/>
    <property type="match status" value="1"/>
</dbReference>
<proteinExistence type="inferred from homology"/>
<dbReference type="PROSITE" id="PS50931">
    <property type="entry name" value="HTH_LYSR"/>
    <property type="match status" value="1"/>
</dbReference>
<dbReference type="Pfam" id="PF00126">
    <property type="entry name" value="HTH_1"/>
    <property type="match status" value="1"/>
</dbReference>
<evidence type="ECO:0000256" key="1">
    <source>
        <dbReference type="ARBA" id="ARBA00009437"/>
    </source>
</evidence>
<gene>
    <name evidence="6" type="ORF">EB837_01480</name>
</gene>
<reference evidence="6 7" key="1">
    <citation type="submission" date="2018-10" db="EMBL/GenBank/DDBJ databases">
        <title>Horizontal transference of carbapenem resistance between Klebsiella pneumoniae and Kluyvera ascorbata during abdominal infection: a case report.</title>
        <authorList>
            <person name="Raro O.H.F."/>
            <person name="Lima-Morales D."/>
            <person name="Barth A.L."/>
            <person name="Paim T.G.S."/>
            <person name="Mott M.P."/>
            <person name="Riche C.V.W."/>
            <person name="Teixeira U.F."/>
            <person name="Waechter F."/>
            <person name="Dias C.A.G."/>
        </authorList>
    </citation>
    <scope>NUCLEOTIDE SEQUENCE [LARGE SCALE GENOMIC DNA]</scope>
    <source>
        <strain evidence="6 7">OT2</strain>
    </source>
</reference>
<dbReference type="Gene3D" id="1.10.10.10">
    <property type="entry name" value="Winged helix-like DNA-binding domain superfamily/Winged helix DNA-binding domain"/>
    <property type="match status" value="1"/>
</dbReference>
<dbReference type="InterPro" id="IPR050389">
    <property type="entry name" value="LysR-type_TF"/>
</dbReference>
<keyword evidence="4" id="KW-0804">Transcription</keyword>
<dbReference type="InterPro" id="IPR036388">
    <property type="entry name" value="WH-like_DNA-bd_sf"/>
</dbReference>
<evidence type="ECO:0000256" key="2">
    <source>
        <dbReference type="ARBA" id="ARBA00023015"/>
    </source>
</evidence>
<sequence>MANLYNLKRFDLNLLVIFECIYQHLSISKAAQTLFITPSAVSQSLQRLRIQLDDPLFVRSGKGISPTTVAENLHIHLAENLNSIEQTINITEKTDLKKRFVVYGPQFHASPKLTHFINILLDEPNLEVIYHDTAAETDNIEDIMNYRKADVVFTVEPCSNRALVSIPFWECPVVLVCRKDHPRLDNAATPEDLVKERFTLFQTREPQITEFQKSYNIARLAGRNIAFTSPSLMSIFNTIHHSDLIGLVPKFIYDLLKDTLNLKEISSPYPLPTFSLYMVYSRASMSSPFFSAIIKKVKNNNLIHSINDL</sequence>
<evidence type="ECO:0000256" key="4">
    <source>
        <dbReference type="ARBA" id="ARBA00023163"/>
    </source>
</evidence>